<evidence type="ECO:0000313" key="10">
    <source>
        <dbReference type="Proteomes" id="UP000886595"/>
    </source>
</evidence>
<dbReference type="GO" id="GO:0005634">
    <property type="term" value="C:nucleus"/>
    <property type="evidence" value="ECO:0007669"/>
    <property type="project" value="UniProtKB-SubCell"/>
</dbReference>
<organism evidence="9 10">
    <name type="scientific">Brassica carinata</name>
    <name type="common">Ethiopian mustard</name>
    <name type="synonym">Abyssinian cabbage</name>
    <dbReference type="NCBI Taxonomy" id="52824"/>
    <lineage>
        <taxon>Eukaryota</taxon>
        <taxon>Viridiplantae</taxon>
        <taxon>Streptophyta</taxon>
        <taxon>Embryophyta</taxon>
        <taxon>Tracheophyta</taxon>
        <taxon>Spermatophyta</taxon>
        <taxon>Magnoliopsida</taxon>
        <taxon>eudicotyledons</taxon>
        <taxon>Gunneridae</taxon>
        <taxon>Pentapetalae</taxon>
        <taxon>rosids</taxon>
        <taxon>malvids</taxon>
        <taxon>Brassicales</taxon>
        <taxon>Brassicaceae</taxon>
        <taxon>Brassiceae</taxon>
        <taxon>Brassica</taxon>
    </lineage>
</organism>
<dbReference type="AlphaFoldDB" id="A0A8X8BDB7"/>
<keyword evidence="3" id="KW-0805">Transcription regulation</keyword>
<evidence type="ECO:0000256" key="7">
    <source>
        <dbReference type="ARBA" id="ARBA00023294"/>
    </source>
</evidence>
<reference evidence="9 10" key="1">
    <citation type="submission" date="2020-02" db="EMBL/GenBank/DDBJ databases">
        <authorList>
            <person name="Ma Q."/>
            <person name="Huang Y."/>
            <person name="Song X."/>
            <person name="Pei D."/>
        </authorList>
    </citation>
    <scope>NUCLEOTIDE SEQUENCE [LARGE SCALE GENOMIC DNA]</scope>
    <source>
        <strain evidence="9">Sxm20200214</strain>
        <tissue evidence="9">Leaf</tissue>
    </source>
</reference>
<feature type="domain" description="Auxin response factor" evidence="8">
    <location>
        <begin position="156"/>
        <end position="237"/>
    </location>
</feature>
<dbReference type="Pfam" id="PF06507">
    <property type="entry name" value="ARF_AD"/>
    <property type="match status" value="1"/>
</dbReference>
<sequence length="364" mass="41878">MATIDGTNNYMNDLLYSLMVEPNTDEIYAEVSLLPDTSDIGIPIPKNENNIQNINYFTKVLSVSDTHRNGGFVLFKRHAIECLPPLVHQKYIFSHLVGMSLQKEKNWLLETLLYSFEERMGNRGLESVKQLISANINAIKNKCMFVVIYKPRSSQFLVNYDKFVDGVNKKFRIGSRFSMKFEGKDLNEIRYNGRVVAVRDFSTHWKDSEWRSLEVQWDGAATIPRPDKVSPWEIELLTHSSNILKSDDLKHKRQIEIHEFGSKMWPPTVSQGQEIGNSSIQSTMRYSFPTISKPNNNEQMVQTMKETSTTTATTSCRLFGVDLTVLAATKDPMEPIDSYKKFKISKTFEEEKVDHVQARIRTKV</sequence>
<evidence type="ECO:0000256" key="4">
    <source>
        <dbReference type="ARBA" id="ARBA00023125"/>
    </source>
</evidence>
<keyword evidence="10" id="KW-1185">Reference proteome</keyword>
<evidence type="ECO:0000256" key="2">
    <source>
        <dbReference type="ARBA" id="ARBA00007853"/>
    </source>
</evidence>
<dbReference type="PANTHER" id="PTHR31384">
    <property type="entry name" value="AUXIN RESPONSE FACTOR 4-RELATED"/>
    <property type="match status" value="1"/>
</dbReference>
<dbReference type="InterPro" id="IPR015300">
    <property type="entry name" value="DNA-bd_pseudobarrel_sf"/>
</dbReference>
<name>A0A8X8BDB7_BRACI</name>
<dbReference type="Gene3D" id="2.40.330.10">
    <property type="entry name" value="DNA-binding pseudobarrel domain"/>
    <property type="match status" value="1"/>
</dbReference>
<dbReference type="OrthoDB" id="1722972at2759"/>
<dbReference type="GO" id="GO:0009734">
    <property type="term" value="P:auxin-activated signaling pathway"/>
    <property type="evidence" value="ECO:0007669"/>
    <property type="project" value="UniProtKB-KW"/>
</dbReference>
<accession>A0A8X8BDB7</accession>
<gene>
    <name evidence="9" type="ORF">Bca52824_001712</name>
</gene>
<evidence type="ECO:0000256" key="6">
    <source>
        <dbReference type="ARBA" id="ARBA00023242"/>
    </source>
</evidence>
<dbReference type="EMBL" id="JAAMPC010000001">
    <property type="protein sequence ID" value="KAG2330532.1"/>
    <property type="molecule type" value="Genomic_DNA"/>
</dbReference>
<evidence type="ECO:0000256" key="3">
    <source>
        <dbReference type="ARBA" id="ARBA00023015"/>
    </source>
</evidence>
<dbReference type="InterPro" id="IPR010525">
    <property type="entry name" value="ARF_dom"/>
</dbReference>
<evidence type="ECO:0000256" key="1">
    <source>
        <dbReference type="ARBA" id="ARBA00004123"/>
    </source>
</evidence>
<protein>
    <recommendedName>
        <fullName evidence="8">Auxin response factor domain-containing protein</fullName>
    </recommendedName>
</protein>
<dbReference type="GO" id="GO:0006355">
    <property type="term" value="P:regulation of DNA-templated transcription"/>
    <property type="evidence" value="ECO:0007669"/>
    <property type="project" value="InterPro"/>
</dbReference>
<proteinExistence type="inferred from homology"/>
<dbReference type="GO" id="GO:0003677">
    <property type="term" value="F:DNA binding"/>
    <property type="evidence" value="ECO:0007669"/>
    <property type="project" value="UniProtKB-KW"/>
</dbReference>
<evidence type="ECO:0000313" key="9">
    <source>
        <dbReference type="EMBL" id="KAG2330532.1"/>
    </source>
</evidence>
<evidence type="ECO:0000256" key="5">
    <source>
        <dbReference type="ARBA" id="ARBA00023163"/>
    </source>
</evidence>
<comment type="caution">
    <text evidence="9">The sequence shown here is derived from an EMBL/GenBank/DDBJ whole genome shotgun (WGS) entry which is preliminary data.</text>
</comment>
<comment type="subcellular location">
    <subcellularLocation>
        <location evidence="1">Nucleus</location>
    </subcellularLocation>
</comment>
<dbReference type="SUPFAM" id="SSF101936">
    <property type="entry name" value="DNA-binding pseudobarrel domain"/>
    <property type="match status" value="1"/>
</dbReference>
<keyword evidence="6" id="KW-0539">Nucleus</keyword>
<dbReference type="FunFam" id="2.30.30.1040:FF:000001">
    <property type="entry name" value="Auxin response factor"/>
    <property type="match status" value="1"/>
</dbReference>
<comment type="similarity">
    <text evidence="2">Belongs to the ARF family.</text>
</comment>
<keyword evidence="7" id="KW-0927">Auxin signaling pathway</keyword>
<evidence type="ECO:0000259" key="8">
    <source>
        <dbReference type="Pfam" id="PF06507"/>
    </source>
</evidence>
<dbReference type="Gene3D" id="2.30.30.1040">
    <property type="match status" value="1"/>
</dbReference>
<dbReference type="Proteomes" id="UP000886595">
    <property type="component" value="Unassembled WGS sequence"/>
</dbReference>
<keyword evidence="4" id="KW-0238">DNA-binding</keyword>
<keyword evidence="5" id="KW-0804">Transcription</keyword>
<dbReference type="InterPro" id="IPR044835">
    <property type="entry name" value="ARF_plant"/>
</dbReference>
<dbReference type="PANTHER" id="PTHR31384:SF164">
    <property type="entry name" value="AUXIN RESPONSE FACTOR 12-RELATED"/>
    <property type="match status" value="1"/>
</dbReference>